<dbReference type="KEGG" id="dsf:UWK_02551"/>
<dbReference type="InterPro" id="IPR020988">
    <property type="entry name" value="Pept_U32_collagenase"/>
</dbReference>
<dbReference type="InterPro" id="IPR051454">
    <property type="entry name" value="RNA/ubiquinone_mod_enzymes"/>
</dbReference>
<organism evidence="2 3">
    <name type="scientific">Desulfocapsa sulfexigens (strain DSM 10523 / SB164P1)</name>
    <dbReference type="NCBI Taxonomy" id="1167006"/>
    <lineage>
        <taxon>Bacteria</taxon>
        <taxon>Pseudomonadati</taxon>
        <taxon>Thermodesulfobacteriota</taxon>
        <taxon>Desulfobulbia</taxon>
        <taxon>Desulfobulbales</taxon>
        <taxon>Desulfocapsaceae</taxon>
        <taxon>Desulfocapsa</taxon>
    </lineage>
</organism>
<dbReference type="PANTHER" id="PTHR30217:SF10">
    <property type="entry name" value="23S RRNA 5-HYDROXYCYTIDINE C2501 SYNTHASE"/>
    <property type="match status" value="1"/>
</dbReference>
<proteinExistence type="predicted"/>
<dbReference type="HOGENOM" id="CLU_011540_4_1_7"/>
<evidence type="ECO:0000313" key="2">
    <source>
        <dbReference type="EMBL" id="AGF79087.1"/>
    </source>
</evidence>
<keyword evidence="2" id="KW-0645">Protease</keyword>
<dbReference type="PANTHER" id="PTHR30217">
    <property type="entry name" value="PEPTIDASE U32 FAMILY"/>
    <property type="match status" value="1"/>
</dbReference>
<dbReference type="InterPro" id="IPR001539">
    <property type="entry name" value="Peptidase_U32"/>
</dbReference>
<keyword evidence="2" id="KW-0378">Hydrolase</keyword>
<dbReference type="GO" id="GO:0008233">
    <property type="term" value="F:peptidase activity"/>
    <property type="evidence" value="ECO:0007669"/>
    <property type="project" value="UniProtKB-KW"/>
</dbReference>
<evidence type="ECO:0000259" key="1">
    <source>
        <dbReference type="Pfam" id="PF12392"/>
    </source>
</evidence>
<dbReference type="Proteomes" id="UP000011721">
    <property type="component" value="Chromosome"/>
</dbReference>
<dbReference type="Pfam" id="PF01136">
    <property type="entry name" value="Peptidase_U32"/>
    <property type="match status" value="1"/>
</dbReference>
<evidence type="ECO:0000313" key="3">
    <source>
        <dbReference type="Proteomes" id="UP000011721"/>
    </source>
</evidence>
<dbReference type="GO" id="GO:0006508">
    <property type="term" value="P:proteolysis"/>
    <property type="evidence" value="ECO:0007669"/>
    <property type="project" value="UniProtKB-KW"/>
</dbReference>
<protein>
    <submittedName>
        <fullName evidence="2">Collagenase-like protease</fullName>
    </submittedName>
</protein>
<dbReference type="EMBL" id="CP003985">
    <property type="protein sequence ID" value="AGF79087.1"/>
    <property type="molecule type" value="Genomic_DNA"/>
</dbReference>
<dbReference type="eggNOG" id="COG0826">
    <property type="taxonomic scope" value="Bacteria"/>
</dbReference>
<sequence length="819" mass="90773">MVFLPLDISETQGLYMPMKPKTQNYSKLELLAPAGSLQSFFAAVESGADAVFCGLKTFSARAKAKNFTMEELVGLAGYAHKLNKKIYVALNTLVKEDELSELISVLSELEYLGVDGLIIQDLGLYRVAHKYFPKIPLHASTQMVIHNLAGVKILEKMGFERVVLARELSLAEISYISENSNLEIEHFIHGALCYSLSGHCLFSSYIDGRSGNRGRCIQPCRRRYHHDNDSGFYFSTSDLSAIELIPNLASAGVMSLKIEGRMKSPEYVAAVVSAYRTVIDAGPGDEKNAVKRAKEQLETAMGRKSTSGFLHGPGSAEILMPARKGGIGRIIGRVERLHGDTVSFKTSGRIQIGDRLRIQPGNDRAGQGFTVRTLFLKNKSSSVAEKDSFVSITLPKIITKGRVSVGDLVFMLVSGQSFTMSEEACLRKIKTAPVPARSINLCIQCNEADSIFTVMADCNGNEVVKVYPVDMVPANRSPLKKETLLKIFSQTGHPELVLENLKAKDLPSVVIKPSRLKEIRRDFYAMLDGILKKRHRKDANQRLCVVQSDLCVPGNLQNKPASSQLYIVTDQQDDLHVVKDHPDLKFIFPLRTEFLEAALKVPLSLGEEKKRLFWDLPSVIFDDEWSNLQQLVDRAVVEGFSGFRFNNLSHFELVRSVRDGYFIAGPWLYALNSQAIDAIEELGGRCFSLSIEDDRENLSSLLQGKTLGKQLVTVYSPVDLFTSRIALPVEEKNGVFLKNDRGEKLHLTVNRGLTITQADKAFSLIGLISELQEMGCCNFVLDLRGTGLATPGGQEIMMAYAEDRTIPGTILLNYEKGLI</sequence>
<dbReference type="AlphaFoldDB" id="M1PBT1"/>
<reference evidence="3" key="1">
    <citation type="journal article" date="2013" name="Stand. Genomic Sci.">
        <title>Complete genome sequence of Desulfocapsa sulfexigens, a marine deltaproteobacterium specialized in disproportionating inorganic sulfur compounds.</title>
        <authorList>
            <person name="Finster K.W."/>
            <person name="Kjeldsen K.U."/>
            <person name="Kube M."/>
            <person name="Reinhardt R."/>
            <person name="Mussmann M."/>
            <person name="Amann R."/>
            <person name="Schreiber L."/>
        </authorList>
    </citation>
    <scope>NUCLEOTIDE SEQUENCE [LARGE SCALE GENOMIC DNA]</scope>
    <source>
        <strain evidence="3">DSM 10523 / SB164P1</strain>
    </source>
</reference>
<keyword evidence="3" id="KW-1185">Reference proteome</keyword>
<accession>M1PBT1</accession>
<dbReference type="Pfam" id="PF12392">
    <property type="entry name" value="DUF3656"/>
    <property type="match status" value="1"/>
</dbReference>
<name>M1PBT1_DESSD</name>
<feature type="domain" description="Peptidase U32 collagenase" evidence="1">
    <location>
        <begin position="434"/>
        <end position="528"/>
    </location>
</feature>
<gene>
    <name evidence="2" type="ordered locus">UWK_02551</name>
</gene>